<organism evidence="2 3">
    <name type="scientific">Marinicauda pacifica</name>
    <dbReference type="NCBI Taxonomy" id="1133559"/>
    <lineage>
        <taxon>Bacteria</taxon>
        <taxon>Pseudomonadati</taxon>
        <taxon>Pseudomonadota</taxon>
        <taxon>Alphaproteobacteria</taxon>
        <taxon>Maricaulales</taxon>
        <taxon>Maricaulaceae</taxon>
        <taxon>Marinicauda</taxon>
    </lineage>
</organism>
<proteinExistence type="predicted"/>
<dbReference type="EMBL" id="SRXV01000002">
    <property type="protein sequence ID" value="TGY93221.1"/>
    <property type="molecule type" value="Genomic_DNA"/>
</dbReference>
<keyword evidence="1" id="KW-0812">Transmembrane</keyword>
<name>A0A4S2HC38_9PROT</name>
<reference evidence="2 3" key="1">
    <citation type="journal article" date="2013" name="Int. J. Syst. Evol. Microbiol.">
        <title>Marinicauda pacifica gen. nov., sp. nov., a prosthecate alphaproteobacterium of the family Hyphomonadaceae isolated from deep seawater.</title>
        <authorList>
            <person name="Zhang X.Y."/>
            <person name="Li G.W."/>
            <person name="Wang C.S."/>
            <person name="Zhang Y.J."/>
            <person name="Xu X.W."/>
            <person name="Li H."/>
            <person name="Liu A."/>
            <person name="Liu C."/>
            <person name="Xie B.B."/>
            <person name="Qin Q.L."/>
            <person name="Xu Z."/>
            <person name="Chen X.L."/>
            <person name="Zhou B.C."/>
            <person name="Zhang Y.Z."/>
        </authorList>
    </citation>
    <scope>NUCLEOTIDE SEQUENCE [LARGE SCALE GENOMIC DNA]</scope>
    <source>
        <strain evidence="2 3">P-1 km-3</strain>
    </source>
</reference>
<evidence type="ECO:0000256" key="1">
    <source>
        <dbReference type="SAM" id="Phobius"/>
    </source>
</evidence>
<comment type="caution">
    <text evidence="2">The sequence shown here is derived from an EMBL/GenBank/DDBJ whole genome shotgun (WGS) entry which is preliminary data.</text>
</comment>
<evidence type="ECO:0000313" key="2">
    <source>
        <dbReference type="EMBL" id="TGY93221.1"/>
    </source>
</evidence>
<accession>A0A4S2HC38</accession>
<dbReference type="AlphaFoldDB" id="A0A4S2HC38"/>
<keyword evidence="3" id="KW-1185">Reference proteome</keyword>
<evidence type="ECO:0000313" key="3">
    <source>
        <dbReference type="Proteomes" id="UP000305451"/>
    </source>
</evidence>
<keyword evidence="1" id="KW-0472">Membrane</keyword>
<feature type="transmembrane region" description="Helical" evidence="1">
    <location>
        <begin position="67"/>
        <end position="88"/>
    </location>
</feature>
<sequence length="92" mass="9645">MAARLKSFDTTSITPLSEIKDARPELTTDLSGASYAPSPALALQDTLSRSLYAPTHSTPWSARQTTALLIGACTAFWAALGGAIYALMTIVG</sequence>
<dbReference type="Proteomes" id="UP000305451">
    <property type="component" value="Unassembled WGS sequence"/>
</dbReference>
<dbReference type="RefSeq" id="WP_135944939.1">
    <property type="nucleotide sequence ID" value="NZ_BMEI01000002.1"/>
</dbReference>
<gene>
    <name evidence="2" type="ORF">E5162_09190</name>
</gene>
<protein>
    <submittedName>
        <fullName evidence="2">Uncharacterized protein</fullName>
    </submittedName>
</protein>
<keyword evidence="1" id="KW-1133">Transmembrane helix</keyword>